<feature type="region of interest" description="Disordered" evidence="1">
    <location>
        <begin position="131"/>
        <end position="166"/>
    </location>
</feature>
<feature type="domain" description="Flagellar hook-length control protein-like C-terminal" evidence="2">
    <location>
        <begin position="275"/>
        <end position="356"/>
    </location>
</feature>
<keyword evidence="4" id="KW-1185">Reference proteome</keyword>
<dbReference type="Pfam" id="PF02120">
    <property type="entry name" value="Flg_hook"/>
    <property type="match status" value="1"/>
</dbReference>
<dbReference type="InterPro" id="IPR052563">
    <property type="entry name" value="FliK"/>
</dbReference>
<proteinExistence type="predicted"/>
<keyword evidence="3" id="KW-0282">Flagellum</keyword>
<comment type="caution">
    <text evidence="3">The sequence shown here is derived from an EMBL/GenBank/DDBJ whole genome shotgun (WGS) entry which is preliminary data.</text>
</comment>
<dbReference type="PANTHER" id="PTHR37533">
    <property type="entry name" value="FLAGELLAR HOOK-LENGTH CONTROL PROTEIN"/>
    <property type="match status" value="1"/>
</dbReference>
<dbReference type="PANTHER" id="PTHR37533:SF2">
    <property type="entry name" value="FLAGELLAR HOOK-LENGTH CONTROL PROTEIN"/>
    <property type="match status" value="1"/>
</dbReference>
<keyword evidence="3" id="KW-0966">Cell projection</keyword>
<evidence type="ECO:0000313" key="3">
    <source>
        <dbReference type="EMBL" id="MCS0582402.1"/>
    </source>
</evidence>
<dbReference type="InterPro" id="IPR021136">
    <property type="entry name" value="Flagellar_hook_control-like_C"/>
</dbReference>
<feature type="compositionally biased region" description="Low complexity" evidence="1">
    <location>
        <begin position="141"/>
        <end position="152"/>
    </location>
</feature>
<dbReference type="Gene3D" id="3.30.750.140">
    <property type="match status" value="1"/>
</dbReference>
<keyword evidence="3" id="KW-0969">Cilium</keyword>
<reference evidence="3 4" key="1">
    <citation type="submission" date="2022-08" db="EMBL/GenBank/DDBJ databases">
        <title>Reclassification of Massilia species as members of the genera Telluria, Duganella, Pseudoduganella, Mokoshia gen. nov. and Zemynaea gen. nov. using orthogonal and non-orthogonal genome-based approaches.</title>
        <authorList>
            <person name="Bowman J.P."/>
        </authorList>
    </citation>
    <scope>NUCLEOTIDE SEQUENCE [LARGE SCALE GENOMIC DNA]</scope>
    <source>
        <strain evidence="3 4">JCM 31316</strain>
    </source>
</reference>
<dbReference type="EMBL" id="JANUGW010000007">
    <property type="protein sequence ID" value="MCS0582402.1"/>
    <property type="molecule type" value="Genomic_DNA"/>
</dbReference>
<feature type="region of interest" description="Disordered" evidence="1">
    <location>
        <begin position="350"/>
        <end position="400"/>
    </location>
</feature>
<dbReference type="RefSeq" id="WP_258816978.1">
    <property type="nucleotide sequence ID" value="NZ_JANUGW010000007.1"/>
</dbReference>
<organism evidence="3 4">
    <name type="scientific">Massilia pinisoli</name>
    <dbReference type="NCBI Taxonomy" id="1772194"/>
    <lineage>
        <taxon>Bacteria</taxon>
        <taxon>Pseudomonadati</taxon>
        <taxon>Pseudomonadota</taxon>
        <taxon>Betaproteobacteria</taxon>
        <taxon>Burkholderiales</taxon>
        <taxon>Oxalobacteraceae</taxon>
        <taxon>Telluria group</taxon>
        <taxon>Massilia</taxon>
    </lineage>
</organism>
<gene>
    <name evidence="3" type="ORF">NX784_12445</name>
</gene>
<dbReference type="CDD" id="cd17470">
    <property type="entry name" value="T3SS_Flik_C"/>
    <property type="match status" value="1"/>
</dbReference>
<accession>A0ABT1ZR50</accession>
<protein>
    <submittedName>
        <fullName evidence="3">Flagellar hook-length control protein FliK</fullName>
    </submittedName>
</protein>
<name>A0ABT1ZR50_9BURK</name>
<feature type="region of interest" description="Disordered" evidence="1">
    <location>
        <begin position="1"/>
        <end position="49"/>
    </location>
</feature>
<sequence length="400" mass="39475">MMLNTVSPSIPAKPAQQASAPAAANDAAPAPAAAAASAPADNAGAAQAPAQPFARWLGQQFDVAVPVAQAAVPAAPEADDGSTPAPTAAPAATDDQSTDTGKPAAAAPDTALLAAMAMPLMPLSPQQITQAVQAAQGGPHTATGDTAKADAPTPAPAVSGQDSRRAPAALPQALLVQALATAPAGATAAPVADTHAAVAASVQANAANGNAAGGQDANADAAPAPGAQGVSAGTNLAAAVPGAVAVQPAQPAADTVKLAGSPTAWRQSLQETLGDRLNVHVANNVQQATISIEPPQLGRIDIAIRHSAGTLEVNISASNGDVLRQLQTVSDNLRNDLSQRQYTEVAVTVTPTPKNNAAPFGDPQQQGRGRQQGRDQDNEPGRGLAEAGNPASVFNLGRES</sequence>
<evidence type="ECO:0000259" key="2">
    <source>
        <dbReference type="Pfam" id="PF02120"/>
    </source>
</evidence>
<feature type="region of interest" description="Disordered" evidence="1">
    <location>
        <begin position="209"/>
        <end position="228"/>
    </location>
</feature>
<evidence type="ECO:0000256" key="1">
    <source>
        <dbReference type="SAM" id="MobiDB-lite"/>
    </source>
</evidence>
<feature type="compositionally biased region" description="Low complexity" evidence="1">
    <location>
        <begin position="12"/>
        <end position="49"/>
    </location>
</feature>
<dbReference type="InterPro" id="IPR038610">
    <property type="entry name" value="FliK-like_C_sf"/>
</dbReference>
<evidence type="ECO:0000313" key="4">
    <source>
        <dbReference type="Proteomes" id="UP001204151"/>
    </source>
</evidence>
<feature type="region of interest" description="Disordered" evidence="1">
    <location>
        <begin position="72"/>
        <end position="104"/>
    </location>
</feature>
<dbReference type="Proteomes" id="UP001204151">
    <property type="component" value="Unassembled WGS sequence"/>
</dbReference>